<keyword evidence="2" id="KW-1003">Cell membrane</keyword>
<evidence type="ECO:0000256" key="1">
    <source>
        <dbReference type="ARBA" id="ARBA00004651"/>
    </source>
</evidence>
<protein>
    <submittedName>
        <fullName evidence="7">LysE/RhtB family amino acid efflux pump</fullName>
    </submittedName>
</protein>
<dbReference type="RefSeq" id="WP_309758538.1">
    <property type="nucleotide sequence ID" value="NZ_JAVJAF010000001.1"/>
</dbReference>
<dbReference type="PANTHER" id="PTHR30086:SF20">
    <property type="entry name" value="ARGININE EXPORTER PROTEIN ARGO-RELATED"/>
    <property type="match status" value="1"/>
</dbReference>
<dbReference type="PANTHER" id="PTHR30086">
    <property type="entry name" value="ARGININE EXPORTER PROTEIN ARGO"/>
    <property type="match status" value="1"/>
</dbReference>
<organism evidence="7 8">
    <name type="scientific">Pseudomonas oryzihabitans</name>
    <dbReference type="NCBI Taxonomy" id="47885"/>
    <lineage>
        <taxon>Bacteria</taxon>
        <taxon>Pseudomonadati</taxon>
        <taxon>Pseudomonadota</taxon>
        <taxon>Gammaproteobacteria</taxon>
        <taxon>Pseudomonadales</taxon>
        <taxon>Pseudomonadaceae</taxon>
        <taxon>Pseudomonas</taxon>
    </lineage>
</organism>
<evidence type="ECO:0000256" key="4">
    <source>
        <dbReference type="ARBA" id="ARBA00022989"/>
    </source>
</evidence>
<dbReference type="GO" id="GO:0005886">
    <property type="term" value="C:plasma membrane"/>
    <property type="evidence" value="ECO:0007669"/>
    <property type="project" value="UniProtKB-SubCell"/>
</dbReference>
<dbReference type="AlphaFoldDB" id="A0AAJ2BLL7"/>
<comment type="caution">
    <text evidence="7">The sequence shown here is derived from an EMBL/GenBank/DDBJ whole genome shotgun (WGS) entry which is preliminary data.</text>
</comment>
<dbReference type="GO" id="GO:0015171">
    <property type="term" value="F:amino acid transmembrane transporter activity"/>
    <property type="evidence" value="ECO:0007669"/>
    <property type="project" value="TreeGrafter"/>
</dbReference>
<keyword evidence="4 6" id="KW-1133">Transmembrane helix</keyword>
<comment type="subcellular location">
    <subcellularLocation>
        <location evidence="1">Cell membrane</location>
        <topology evidence="1">Multi-pass membrane protein</topology>
    </subcellularLocation>
</comment>
<name>A0AAJ2BLL7_9PSED</name>
<evidence type="ECO:0000256" key="5">
    <source>
        <dbReference type="ARBA" id="ARBA00023136"/>
    </source>
</evidence>
<evidence type="ECO:0000313" key="8">
    <source>
        <dbReference type="Proteomes" id="UP001268036"/>
    </source>
</evidence>
<feature type="transmembrane region" description="Helical" evidence="6">
    <location>
        <begin position="37"/>
        <end position="65"/>
    </location>
</feature>
<feature type="transmembrane region" description="Helical" evidence="6">
    <location>
        <begin position="6"/>
        <end position="25"/>
    </location>
</feature>
<evidence type="ECO:0000256" key="2">
    <source>
        <dbReference type="ARBA" id="ARBA00022475"/>
    </source>
</evidence>
<dbReference type="EMBL" id="JAVJAF010000001">
    <property type="protein sequence ID" value="MDR6234640.1"/>
    <property type="molecule type" value="Genomic_DNA"/>
</dbReference>
<evidence type="ECO:0000256" key="6">
    <source>
        <dbReference type="SAM" id="Phobius"/>
    </source>
</evidence>
<dbReference type="Proteomes" id="UP001268036">
    <property type="component" value="Unassembled WGS sequence"/>
</dbReference>
<feature type="transmembrane region" description="Helical" evidence="6">
    <location>
        <begin position="108"/>
        <end position="131"/>
    </location>
</feature>
<accession>A0AAJ2BLL7</accession>
<keyword evidence="3 6" id="KW-0812">Transmembrane</keyword>
<sequence>MIVLQGMLLGVAIAAPVGPISLLCMQRSLAGGFGAGLRFGLGIALADGLFAVAGALGATALATLFGTLQPWLQRLAALYLGYLAWRTWQAARAAAPAQAPTPGGYREIATGFSLTLANPLTILSFATLFMGLPPSAASLSSQLALAAGLFLGSLLWWLALAGLCGSLRRTLKPRWQRRIDLLAALGLAGLGLFILLRSL</sequence>
<dbReference type="Pfam" id="PF01810">
    <property type="entry name" value="LysE"/>
    <property type="match status" value="1"/>
</dbReference>
<evidence type="ECO:0000256" key="3">
    <source>
        <dbReference type="ARBA" id="ARBA00022692"/>
    </source>
</evidence>
<feature type="transmembrane region" description="Helical" evidence="6">
    <location>
        <begin position="143"/>
        <end position="167"/>
    </location>
</feature>
<gene>
    <name evidence="7" type="ORF">QE440_002381</name>
</gene>
<keyword evidence="5 6" id="KW-0472">Membrane</keyword>
<evidence type="ECO:0000313" key="7">
    <source>
        <dbReference type="EMBL" id="MDR6234640.1"/>
    </source>
</evidence>
<reference evidence="7" key="1">
    <citation type="submission" date="2023-08" db="EMBL/GenBank/DDBJ databases">
        <title>Functional and genomic diversity of the sorghum phyllosphere microbiome.</title>
        <authorList>
            <person name="Shade A."/>
        </authorList>
    </citation>
    <scope>NUCLEOTIDE SEQUENCE</scope>
    <source>
        <strain evidence="7">SORGH_AS_0201</strain>
    </source>
</reference>
<dbReference type="InterPro" id="IPR001123">
    <property type="entry name" value="LeuE-type"/>
</dbReference>
<feature type="transmembrane region" description="Helical" evidence="6">
    <location>
        <begin position="179"/>
        <end position="196"/>
    </location>
</feature>
<proteinExistence type="predicted"/>